<evidence type="ECO:0000313" key="3">
    <source>
        <dbReference type="Proteomes" id="UP000829354"/>
    </source>
</evidence>
<feature type="compositionally biased region" description="Acidic residues" evidence="1">
    <location>
        <begin position="387"/>
        <end position="400"/>
    </location>
</feature>
<keyword evidence="3" id="KW-1185">Reference proteome</keyword>
<accession>A0AAE9F340</accession>
<dbReference type="Proteomes" id="UP000829354">
    <property type="component" value="Chromosome V"/>
</dbReference>
<protein>
    <submittedName>
        <fullName evidence="2">Uncharacterized protein</fullName>
    </submittedName>
</protein>
<evidence type="ECO:0000256" key="1">
    <source>
        <dbReference type="SAM" id="MobiDB-lite"/>
    </source>
</evidence>
<feature type="region of interest" description="Disordered" evidence="1">
    <location>
        <begin position="367"/>
        <end position="414"/>
    </location>
</feature>
<reference evidence="2 3" key="1">
    <citation type="submission" date="2022-04" db="EMBL/GenBank/DDBJ databases">
        <title>Chromosome-level reference genomes for two strains of Caenorhabditis briggsae: an improved platform for comparative genomics.</title>
        <authorList>
            <person name="Stevens L."/>
            <person name="Andersen E."/>
        </authorList>
    </citation>
    <scope>NUCLEOTIDE SEQUENCE [LARGE SCALE GENOMIC DNA]</scope>
    <source>
        <strain evidence="2">VX34</strain>
        <tissue evidence="2">Whole-organism</tissue>
    </source>
</reference>
<organism evidence="2 3">
    <name type="scientific">Caenorhabditis briggsae</name>
    <dbReference type="NCBI Taxonomy" id="6238"/>
    <lineage>
        <taxon>Eukaryota</taxon>
        <taxon>Metazoa</taxon>
        <taxon>Ecdysozoa</taxon>
        <taxon>Nematoda</taxon>
        <taxon>Chromadorea</taxon>
        <taxon>Rhabditida</taxon>
        <taxon>Rhabditina</taxon>
        <taxon>Rhabditomorpha</taxon>
        <taxon>Rhabditoidea</taxon>
        <taxon>Rhabditidae</taxon>
        <taxon>Peloderinae</taxon>
        <taxon>Caenorhabditis</taxon>
    </lineage>
</organism>
<evidence type="ECO:0000313" key="2">
    <source>
        <dbReference type="EMBL" id="UMM34352.1"/>
    </source>
</evidence>
<dbReference type="AlphaFoldDB" id="A0AAE9F340"/>
<proteinExistence type="predicted"/>
<gene>
    <name evidence="2" type="ORF">L5515_007470</name>
</gene>
<sequence length="414" mass="46533">MGISDVVDNLRSLKKTVKKPINAFRETVHNAYTKAYVGSPERVDEFYNYIKVYTPSKHNDLCMMSITADINRFSMIPDKNTFFHVLKLERHFDRMIATRGTSGDVTGDMAIEILSGHNASFMSKYRRYKTRSAAKELKRRNQRVKALNVRRHCQLPESKTDDSCIYSNRSSYDMPILNVGDETLLPQADPLPQTSQSAKPVVEKNPPVILKKSAELEEIPHKKEDKKNITVMCELTKPETVVAAPTPVQNVVVAPAKEDDSLAISAAKANLIQKKHHVKSSTEKSMMSTVTKHDAKFKVAKSVSVKKEKMEKAEGFTHQKPLEAKKTVEVLDDDEDDDEVEEALAEIVKNLNLAGTPAAKAIVQPKIVVEQESDSESQDEFDKCDSDDSDDGSDIEELEKIEDKDVDALEYEMI</sequence>
<dbReference type="EMBL" id="CP092624">
    <property type="protein sequence ID" value="UMM34352.1"/>
    <property type="molecule type" value="Genomic_DNA"/>
</dbReference>
<name>A0AAE9F340_CAEBR</name>